<sequence length="229" mass="26147">MSSDSLSYYHQKKDQYYHGVNPVIVSRIREEWTSILDIGCGTGKLGKVLKQKDRTIYGIESFENAAKQAEQELDHVLCGNIEQMALPYQHEQFDCIIFGDVLEHLLDPWAVLKKVKPFLKKEGAILSSIPNIGHISTVLELLAGRFSYTDAGLMDQTHLRFFTLHEIHALFHSAGFRIRDLEAIRVQHPSYASVMNDLHELLVKHGIRFDFNEAATAYQYVVEAVPFNE</sequence>
<dbReference type="Gene3D" id="3.40.50.150">
    <property type="entry name" value="Vaccinia Virus protein VP39"/>
    <property type="match status" value="1"/>
</dbReference>
<evidence type="ECO:0000313" key="2">
    <source>
        <dbReference type="Proteomes" id="UP000028091"/>
    </source>
</evidence>
<dbReference type="AlphaFoldDB" id="A0A081LAK1"/>
<protein>
    <submittedName>
        <fullName evidence="1">SAM-dependent methyltransferase</fullName>
    </submittedName>
</protein>
<dbReference type="EMBL" id="JOTP01000011">
    <property type="protein sequence ID" value="KEP26277.1"/>
    <property type="molecule type" value="Genomic_DNA"/>
</dbReference>
<dbReference type="OrthoDB" id="8773442at2"/>
<keyword evidence="1" id="KW-0808">Transferase</keyword>
<organism evidence="1 2">
    <name type="scientific">Bacillus zhangzhouensis</name>
    <dbReference type="NCBI Taxonomy" id="1178540"/>
    <lineage>
        <taxon>Bacteria</taxon>
        <taxon>Bacillati</taxon>
        <taxon>Bacillota</taxon>
        <taxon>Bacilli</taxon>
        <taxon>Bacillales</taxon>
        <taxon>Bacillaceae</taxon>
        <taxon>Bacillus</taxon>
    </lineage>
</organism>
<proteinExistence type="predicted"/>
<dbReference type="GO" id="GO:0032259">
    <property type="term" value="P:methylation"/>
    <property type="evidence" value="ECO:0007669"/>
    <property type="project" value="UniProtKB-KW"/>
</dbReference>
<dbReference type="CDD" id="cd02440">
    <property type="entry name" value="AdoMet_MTases"/>
    <property type="match status" value="1"/>
</dbReference>
<dbReference type="RefSeq" id="WP_034321952.1">
    <property type="nucleotide sequence ID" value="NZ_JBCMYH010000005.1"/>
</dbReference>
<keyword evidence="2" id="KW-1185">Reference proteome</keyword>
<dbReference type="PANTHER" id="PTHR43861">
    <property type="entry name" value="TRANS-ACONITATE 2-METHYLTRANSFERASE-RELATED"/>
    <property type="match status" value="1"/>
</dbReference>
<gene>
    <name evidence="1" type="ORF">BA70_03190</name>
</gene>
<evidence type="ECO:0000313" key="1">
    <source>
        <dbReference type="EMBL" id="KEP26277.1"/>
    </source>
</evidence>
<dbReference type="InterPro" id="IPR029063">
    <property type="entry name" value="SAM-dependent_MTases_sf"/>
</dbReference>
<dbReference type="eggNOG" id="COG2227">
    <property type="taxonomic scope" value="Bacteria"/>
</dbReference>
<comment type="caution">
    <text evidence="1">The sequence shown here is derived from an EMBL/GenBank/DDBJ whole genome shotgun (WGS) entry which is preliminary data.</text>
</comment>
<keyword evidence="1" id="KW-0489">Methyltransferase</keyword>
<dbReference type="Pfam" id="PF13489">
    <property type="entry name" value="Methyltransf_23"/>
    <property type="match status" value="1"/>
</dbReference>
<dbReference type="SUPFAM" id="SSF53335">
    <property type="entry name" value="S-adenosyl-L-methionine-dependent methyltransferases"/>
    <property type="match status" value="1"/>
</dbReference>
<dbReference type="GO" id="GO:0008168">
    <property type="term" value="F:methyltransferase activity"/>
    <property type="evidence" value="ECO:0007669"/>
    <property type="project" value="UniProtKB-KW"/>
</dbReference>
<name>A0A081LAK1_9BACI</name>
<reference evidence="1 2" key="1">
    <citation type="submission" date="2012-09" db="EMBL/GenBank/DDBJ databases">
        <title>Genome Sequence of Bacillus sp. DW5-4.</title>
        <authorList>
            <person name="Lai Q."/>
            <person name="Liu Y."/>
            <person name="Shao Z."/>
        </authorList>
    </citation>
    <scope>NUCLEOTIDE SEQUENCE [LARGE SCALE GENOMIC DNA]</scope>
    <source>
        <strain evidence="1 2">DW5-4</strain>
    </source>
</reference>
<accession>A0A081LAK1</accession>
<dbReference type="Proteomes" id="UP000028091">
    <property type="component" value="Unassembled WGS sequence"/>
</dbReference>